<feature type="compositionally biased region" description="Basic and acidic residues" evidence="1">
    <location>
        <begin position="514"/>
        <end position="607"/>
    </location>
</feature>
<name>A0A9N9WFT5_9NEOP</name>
<feature type="region of interest" description="Disordered" evidence="1">
    <location>
        <begin position="511"/>
        <end position="626"/>
    </location>
</feature>
<dbReference type="AlphaFoldDB" id="A0A9N9WFT5"/>
<organism evidence="2 3">
    <name type="scientific">Diatraea saccharalis</name>
    <name type="common">sugarcane borer</name>
    <dbReference type="NCBI Taxonomy" id="40085"/>
    <lineage>
        <taxon>Eukaryota</taxon>
        <taxon>Metazoa</taxon>
        <taxon>Ecdysozoa</taxon>
        <taxon>Arthropoda</taxon>
        <taxon>Hexapoda</taxon>
        <taxon>Insecta</taxon>
        <taxon>Pterygota</taxon>
        <taxon>Neoptera</taxon>
        <taxon>Endopterygota</taxon>
        <taxon>Lepidoptera</taxon>
        <taxon>Glossata</taxon>
        <taxon>Ditrysia</taxon>
        <taxon>Pyraloidea</taxon>
        <taxon>Crambidae</taxon>
        <taxon>Crambinae</taxon>
        <taxon>Diatraea</taxon>
    </lineage>
</organism>
<reference evidence="2" key="1">
    <citation type="submission" date="2021-12" db="EMBL/GenBank/DDBJ databases">
        <authorList>
            <person name="King R."/>
        </authorList>
    </citation>
    <scope>NUCLEOTIDE SEQUENCE</scope>
</reference>
<evidence type="ECO:0000313" key="2">
    <source>
        <dbReference type="EMBL" id="CAG9793163.1"/>
    </source>
</evidence>
<accession>A0A9N9WFT5</accession>
<dbReference type="OrthoDB" id="7486109at2759"/>
<evidence type="ECO:0000313" key="3">
    <source>
        <dbReference type="Proteomes" id="UP001153714"/>
    </source>
</evidence>
<reference evidence="2" key="2">
    <citation type="submission" date="2022-10" db="EMBL/GenBank/DDBJ databases">
        <authorList>
            <consortium name="ENA_rothamsted_submissions"/>
            <consortium name="culmorum"/>
            <person name="King R."/>
        </authorList>
    </citation>
    <scope>NUCLEOTIDE SEQUENCE</scope>
</reference>
<protein>
    <submittedName>
        <fullName evidence="2">Uncharacterized protein</fullName>
    </submittedName>
</protein>
<gene>
    <name evidence="2" type="ORF">DIATSA_LOCUS10627</name>
</gene>
<feature type="compositionally biased region" description="Low complexity" evidence="1">
    <location>
        <begin position="608"/>
        <end position="619"/>
    </location>
</feature>
<proteinExistence type="predicted"/>
<evidence type="ECO:0000256" key="1">
    <source>
        <dbReference type="SAM" id="MobiDB-lite"/>
    </source>
</evidence>
<dbReference type="SUPFAM" id="SSF46966">
    <property type="entry name" value="Spectrin repeat"/>
    <property type="match status" value="1"/>
</dbReference>
<dbReference type="EMBL" id="OU893336">
    <property type="protein sequence ID" value="CAG9793163.1"/>
    <property type="molecule type" value="Genomic_DNA"/>
</dbReference>
<sequence length="650" mass="73503">MEQILKNQQAAIAMDVATLISRGDSLVYDKHRDHPLLADYIQANYLDKLRTAWSAVMSEIDSKRAAALAAEQHAHELNTIMQQLALPEWSQLEGPSDLERVERDVERAQTLARELRALRVTVDDRALQQITQRYQQYRDKLESPLSPSSEALVTKIAAARTIVNNTRTQLLYTPPLSGRDYDDFPLQEDALARVKASLDEASVVASECAAEATKAGSIPQRLHTRLVEELAILTQDYNRRYDKWVVCREQWRRLYESLEGGGDALQHALDAARQHKRDADAQLASVRGAVESARACGRVVLGACGAPLSTQIQEQLDALNARWHQAQHYTLKAKISQQEDENWVSSATGQLQHVRALLATSANPSERTSLAIRLSLVKAREEEVGRLIETGDPHHERLLRQLKEAKSELAAHASLVSGKLVALGKYCARLHAAHEWATHARDTLARAHNQRDRDALANEVSQRAAEVHEVLENYNNMERECTSARLSVAPELRDHVLRLRREWPPLKHLAGTRDSVERTRDSVERIRETGEKTRDSVERTHDSNERVRDSIERALDSSDRTRDSIERRRDSVERRRDSTERTRVSVEKTPESVERSQETTELQRRGSSDSTPSDWSSRSSSRRRSSQQSSAALIANFDTAAQQVLYIFLV</sequence>
<keyword evidence="3" id="KW-1185">Reference proteome</keyword>
<dbReference type="Proteomes" id="UP001153714">
    <property type="component" value="Chromosome 5"/>
</dbReference>